<sequence>MKKWCPAPLFVDQFAMCATLDASSLPCLRFPRTEEELYTFVFKMLLQPYCIYLSSLTSTLEPEFSALLPHHQVILMEAPRRHGRRDGIESYDQISSTAPATRAAADDDLGWARIFVVIVIGDSPRRGHREIAIAAPSHLRELKDQTASSESWAHCHSQPTKCSIKIPQEESKAFMRRPSWVVAIFMSEGSSASCVAVRVREVTHIELCLVKTRSREDCTVVSNTSICRPLCSVCNSRYKLPSILKPTKCSIKIPQEESKAFMRRPSWVVAILMSEGNEMAS</sequence>
<gene>
    <name evidence="1" type="ORF">F2Q68_00033505</name>
</gene>
<dbReference type="AlphaFoldDB" id="A0A8S9H5X0"/>
<evidence type="ECO:0000313" key="1">
    <source>
        <dbReference type="EMBL" id="KAF2552214.1"/>
    </source>
</evidence>
<evidence type="ECO:0000313" key="2">
    <source>
        <dbReference type="Proteomes" id="UP000712281"/>
    </source>
</evidence>
<accession>A0A8S9H5X0</accession>
<protein>
    <submittedName>
        <fullName evidence="1">Uncharacterized protein</fullName>
    </submittedName>
</protein>
<comment type="caution">
    <text evidence="1">The sequence shown here is derived from an EMBL/GenBank/DDBJ whole genome shotgun (WGS) entry which is preliminary data.</text>
</comment>
<dbReference type="EMBL" id="QGKW02001988">
    <property type="protein sequence ID" value="KAF2552214.1"/>
    <property type="molecule type" value="Genomic_DNA"/>
</dbReference>
<name>A0A8S9H5X0_BRACR</name>
<organism evidence="1 2">
    <name type="scientific">Brassica cretica</name>
    <name type="common">Mustard</name>
    <dbReference type="NCBI Taxonomy" id="69181"/>
    <lineage>
        <taxon>Eukaryota</taxon>
        <taxon>Viridiplantae</taxon>
        <taxon>Streptophyta</taxon>
        <taxon>Embryophyta</taxon>
        <taxon>Tracheophyta</taxon>
        <taxon>Spermatophyta</taxon>
        <taxon>Magnoliopsida</taxon>
        <taxon>eudicotyledons</taxon>
        <taxon>Gunneridae</taxon>
        <taxon>Pentapetalae</taxon>
        <taxon>rosids</taxon>
        <taxon>malvids</taxon>
        <taxon>Brassicales</taxon>
        <taxon>Brassicaceae</taxon>
        <taxon>Brassiceae</taxon>
        <taxon>Brassica</taxon>
    </lineage>
</organism>
<proteinExistence type="predicted"/>
<dbReference type="Proteomes" id="UP000712281">
    <property type="component" value="Unassembled WGS sequence"/>
</dbReference>
<reference evidence="1" key="1">
    <citation type="submission" date="2019-12" db="EMBL/GenBank/DDBJ databases">
        <title>Genome sequencing and annotation of Brassica cretica.</title>
        <authorList>
            <person name="Studholme D.J."/>
            <person name="Sarris P.F."/>
        </authorList>
    </citation>
    <scope>NUCLEOTIDE SEQUENCE</scope>
    <source>
        <strain evidence="1">PFS-001/15</strain>
        <tissue evidence="1">Leaf</tissue>
    </source>
</reference>